<dbReference type="InterPro" id="IPR028344">
    <property type="entry name" value="ParE1/4"/>
</dbReference>
<evidence type="ECO:0000256" key="1">
    <source>
        <dbReference type="ARBA" id="ARBA00006226"/>
    </source>
</evidence>
<keyword evidence="2" id="KW-1277">Toxin-antitoxin system</keyword>
<keyword evidence="5" id="KW-1185">Reference proteome</keyword>
<organism evidence="4 5">
    <name type="scientific">Mangrovivirga cuniculi</name>
    <dbReference type="NCBI Taxonomy" id="2715131"/>
    <lineage>
        <taxon>Bacteria</taxon>
        <taxon>Pseudomonadati</taxon>
        <taxon>Bacteroidota</taxon>
        <taxon>Cytophagia</taxon>
        <taxon>Cytophagales</taxon>
        <taxon>Mangrovivirgaceae</taxon>
        <taxon>Mangrovivirga</taxon>
    </lineage>
</organism>
<dbReference type="InterPro" id="IPR007712">
    <property type="entry name" value="RelE/ParE_toxin"/>
</dbReference>
<evidence type="ECO:0000256" key="2">
    <source>
        <dbReference type="ARBA" id="ARBA00022649"/>
    </source>
</evidence>
<dbReference type="PANTHER" id="PTHR33755">
    <property type="entry name" value="TOXIN PARE1-RELATED"/>
    <property type="match status" value="1"/>
</dbReference>
<sequence length="99" mass="11844">MAKYILTNKAVEDLTDIWNYTLNEWSENQADKYYNMLIEAIKQIAKTPQIGKNYEMVIPDLSGFRVSKHIIFYKILNEDSIEVVRILHERMDLKYRVEE</sequence>
<dbReference type="KEGG" id="fpf:DCC35_13700"/>
<accession>A0A4D7JLE9</accession>
<dbReference type="Pfam" id="PF05016">
    <property type="entry name" value="ParE_toxin"/>
    <property type="match status" value="1"/>
</dbReference>
<dbReference type="PIRSF" id="PIRSF029218">
    <property type="entry name" value="ParE"/>
    <property type="match status" value="1"/>
</dbReference>
<dbReference type="AlphaFoldDB" id="A0A4D7JLE9"/>
<dbReference type="InterPro" id="IPR051803">
    <property type="entry name" value="TA_system_RelE-like_toxin"/>
</dbReference>
<name>A0A4D7JLE9_9BACT</name>
<dbReference type="InterPro" id="IPR035093">
    <property type="entry name" value="RelE/ParE_toxin_dom_sf"/>
</dbReference>
<dbReference type="PANTHER" id="PTHR33755:SF9">
    <property type="entry name" value="TOXIN PARE1"/>
    <property type="match status" value="1"/>
</dbReference>
<gene>
    <name evidence="4" type="ORF">DCC35_13700</name>
</gene>
<comment type="similarity">
    <text evidence="1 3">Belongs to the RelE toxin family.</text>
</comment>
<proteinExistence type="inferred from homology"/>
<dbReference type="Proteomes" id="UP000298616">
    <property type="component" value="Chromosome"/>
</dbReference>
<dbReference type="Gene3D" id="3.30.2310.20">
    <property type="entry name" value="RelE-like"/>
    <property type="match status" value="1"/>
</dbReference>
<evidence type="ECO:0000313" key="4">
    <source>
        <dbReference type="EMBL" id="QCK15723.1"/>
    </source>
</evidence>
<dbReference type="OrthoDB" id="7173315at2"/>
<dbReference type="RefSeq" id="WP_137091319.1">
    <property type="nucleotide sequence ID" value="NZ_CP028923.1"/>
</dbReference>
<dbReference type="EMBL" id="CP028923">
    <property type="protein sequence ID" value="QCK15723.1"/>
    <property type="molecule type" value="Genomic_DNA"/>
</dbReference>
<evidence type="ECO:0000256" key="3">
    <source>
        <dbReference type="PIRNR" id="PIRNR029218"/>
    </source>
</evidence>
<reference evidence="4 5" key="1">
    <citation type="submission" date="2018-04" db="EMBL/GenBank/DDBJ databases">
        <title>Complete genome uncultured novel isolate.</title>
        <authorList>
            <person name="Merlino G."/>
        </authorList>
    </citation>
    <scope>NUCLEOTIDE SEQUENCE [LARGE SCALE GENOMIC DNA]</scope>
    <source>
        <strain evidence="5">R1DC9</strain>
    </source>
</reference>
<evidence type="ECO:0000313" key="5">
    <source>
        <dbReference type="Proteomes" id="UP000298616"/>
    </source>
</evidence>
<protein>
    <recommendedName>
        <fullName evidence="3">Toxin</fullName>
    </recommendedName>
</protein>